<dbReference type="PROSITE" id="PS51186">
    <property type="entry name" value="GNAT"/>
    <property type="match status" value="2"/>
</dbReference>
<comment type="similarity">
    <text evidence="3">Belongs to the acetyltransferase family. RimJ subfamily.</text>
</comment>
<dbReference type="InterPro" id="IPR051531">
    <property type="entry name" value="N-acetyltransferase"/>
</dbReference>
<evidence type="ECO:0000313" key="7">
    <source>
        <dbReference type="Proteomes" id="UP000375690"/>
    </source>
</evidence>
<dbReference type="PANTHER" id="PTHR43792:SF8">
    <property type="entry name" value="[RIBOSOMAL PROTEIN US5]-ALANINE N-ACETYLTRANSFERASE"/>
    <property type="match status" value="1"/>
</dbReference>
<accession>A0A6A1XLF1</accession>
<dbReference type="InterPro" id="IPR004360">
    <property type="entry name" value="Glyas_Fos-R_dOase_dom"/>
</dbReference>
<evidence type="ECO:0000259" key="4">
    <source>
        <dbReference type="PROSITE" id="PS51186"/>
    </source>
</evidence>
<evidence type="ECO:0000256" key="3">
    <source>
        <dbReference type="ARBA" id="ARBA00038502"/>
    </source>
</evidence>
<dbReference type="EMBL" id="VWFC01000005">
    <property type="protein sequence ID" value="KAB1328883.1"/>
    <property type="molecule type" value="Genomic_DNA"/>
</dbReference>
<evidence type="ECO:0000259" key="5">
    <source>
        <dbReference type="PROSITE" id="PS51819"/>
    </source>
</evidence>
<dbReference type="InterPro" id="IPR000182">
    <property type="entry name" value="GNAT_dom"/>
</dbReference>
<dbReference type="Proteomes" id="UP000375690">
    <property type="component" value="Unassembled WGS sequence"/>
</dbReference>
<dbReference type="SUPFAM" id="SSF55729">
    <property type="entry name" value="Acyl-CoA N-acyltransferases (Nat)"/>
    <property type="match status" value="2"/>
</dbReference>
<comment type="caution">
    <text evidence="6">The sequence shown here is derived from an EMBL/GenBank/DDBJ whole genome shotgun (WGS) entry which is preliminary data.</text>
</comment>
<dbReference type="InterPro" id="IPR037523">
    <property type="entry name" value="VOC_core"/>
</dbReference>
<dbReference type="InterPro" id="IPR029068">
    <property type="entry name" value="Glyas_Bleomycin-R_OHBP_Dase"/>
</dbReference>
<dbReference type="PROSITE" id="PS51819">
    <property type="entry name" value="VOC"/>
    <property type="match status" value="1"/>
</dbReference>
<dbReference type="InterPro" id="IPR016181">
    <property type="entry name" value="Acyl_CoA_acyltransferase"/>
</dbReference>
<proteinExistence type="inferred from homology"/>
<keyword evidence="2" id="KW-0012">Acyltransferase</keyword>
<evidence type="ECO:0000256" key="1">
    <source>
        <dbReference type="ARBA" id="ARBA00022679"/>
    </source>
</evidence>
<dbReference type="GO" id="GO:0008999">
    <property type="term" value="F:protein-N-terminal-alanine acetyltransferase activity"/>
    <property type="evidence" value="ECO:0007669"/>
    <property type="project" value="TreeGrafter"/>
</dbReference>
<dbReference type="CDD" id="cd04301">
    <property type="entry name" value="NAT_SF"/>
    <property type="match status" value="1"/>
</dbReference>
<dbReference type="Gene3D" id="3.40.630.30">
    <property type="match status" value="2"/>
</dbReference>
<feature type="domain" description="N-acetyltransferase" evidence="4">
    <location>
        <begin position="177"/>
        <end position="336"/>
    </location>
</feature>
<dbReference type="Pfam" id="PF00903">
    <property type="entry name" value="Glyoxalase"/>
    <property type="match status" value="1"/>
</dbReference>
<feature type="domain" description="VOC" evidence="5">
    <location>
        <begin position="2"/>
        <end position="128"/>
    </location>
</feature>
<dbReference type="Pfam" id="PF13302">
    <property type="entry name" value="Acetyltransf_3"/>
    <property type="match status" value="1"/>
</dbReference>
<gene>
    <name evidence="6" type="ORF">F3B53_06165</name>
</gene>
<keyword evidence="1 6" id="KW-0808">Transferase</keyword>
<name>A0A6A1XLF1_BACOV</name>
<dbReference type="AlphaFoldDB" id="A0A6A1XLF1"/>
<sequence length="490" mass="56351">MKLHHIAIWTFRLEELKEFYVRFFGGKSNEKYINPKKGFESYFVSFGEGTDLELMSRTDVQNTPIEENRIGLTHFAFTFPSQEEVLRFTEQMRSEGYTIAGEPRTSGDGYFESVVLDPDGNRIECVYQEITGGGEGKGEGKTETAIGTETEVGPEAEARPNTETESIHSVTLDTERLLLRPFEEKDAEAFFACCQNPNLGNNAGWPPHRTLEESRHILHSTFINQEGIWAMILKETQQLIGSVGIIPDPKRENPQVRMLGYWLNENYWGKGYMTEAVQGVLKYGFEKLKLSLITATCYPHNKRSQKVLKKNGFIYEGTLHQAELTYNGNIYDHQCYYLPGISQPTPEDYEEILHVWETSVRHTHDFLTEEDIQFYKPLMREHYLPVVELFVIRNANGKIAAFMGLSDELIEMLFVHPDEQGKGYGKRLIEYARDKKQMDKVDVNEQNEKALQFYLHLGFQIIGRDETDSMGKPFPILHLQLPEANTGDRN</sequence>
<dbReference type="Pfam" id="PF13508">
    <property type="entry name" value="Acetyltransf_7"/>
    <property type="match status" value="1"/>
</dbReference>
<dbReference type="GO" id="GO:0005737">
    <property type="term" value="C:cytoplasm"/>
    <property type="evidence" value="ECO:0007669"/>
    <property type="project" value="TreeGrafter"/>
</dbReference>
<dbReference type="CDD" id="cd07241">
    <property type="entry name" value="VOC_BsYyaH"/>
    <property type="match status" value="1"/>
</dbReference>
<evidence type="ECO:0000256" key="2">
    <source>
        <dbReference type="ARBA" id="ARBA00023315"/>
    </source>
</evidence>
<dbReference type="SUPFAM" id="SSF54593">
    <property type="entry name" value="Glyoxalase/Bleomycin resistance protein/Dihydroxybiphenyl dioxygenase"/>
    <property type="match status" value="1"/>
</dbReference>
<organism evidence="6 7">
    <name type="scientific">Bacteroides ovatus</name>
    <dbReference type="NCBI Taxonomy" id="28116"/>
    <lineage>
        <taxon>Bacteria</taxon>
        <taxon>Pseudomonadati</taxon>
        <taxon>Bacteroidota</taxon>
        <taxon>Bacteroidia</taxon>
        <taxon>Bacteroidales</taxon>
        <taxon>Bacteroidaceae</taxon>
        <taxon>Bacteroides</taxon>
    </lineage>
</organism>
<protein>
    <submittedName>
        <fullName evidence="6">GNAT family N-acetyltransferase</fullName>
    </submittedName>
</protein>
<dbReference type="Gene3D" id="3.10.180.10">
    <property type="entry name" value="2,3-Dihydroxybiphenyl 1,2-Dioxygenase, domain 1"/>
    <property type="match status" value="1"/>
</dbReference>
<reference evidence="6 7" key="1">
    <citation type="journal article" date="2019" name="Nat. Med.">
        <title>A library of human gut bacterial isolates paired with longitudinal multiomics data enables mechanistic microbiome research.</title>
        <authorList>
            <person name="Poyet M."/>
            <person name="Groussin M."/>
            <person name="Gibbons S.M."/>
            <person name="Avila-Pacheco J."/>
            <person name="Jiang X."/>
            <person name="Kearney S.M."/>
            <person name="Perrotta A.R."/>
            <person name="Berdy B."/>
            <person name="Zhao S."/>
            <person name="Lieberman T.D."/>
            <person name="Swanson P.K."/>
            <person name="Smith M."/>
            <person name="Roesemann S."/>
            <person name="Alexander J.E."/>
            <person name="Rich S.A."/>
            <person name="Livny J."/>
            <person name="Vlamakis H."/>
            <person name="Clish C."/>
            <person name="Bullock K."/>
            <person name="Deik A."/>
            <person name="Scott J."/>
            <person name="Pierce K.A."/>
            <person name="Xavier R.J."/>
            <person name="Alm E.J."/>
        </authorList>
    </citation>
    <scope>NUCLEOTIDE SEQUENCE [LARGE SCALE GENOMIC DNA]</scope>
    <source>
        <strain evidence="6 7">BIOML-A2</strain>
    </source>
</reference>
<dbReference type="RefSeq" id="WP_284628007.1">
    <property type="nucleotide sequence ID" value="NZ_CP113514.1"/>
</dbReference>
<dbReference type="PANTHER" id="PTHR43792">
    <property type="entry name" value="GNAT FAMILY, PUTATIVE (AFU_ORTHOLOGUE AFUA_3G00765)-RELATED-RELATED"/>
    <property type="match status" value="1"/>
</dbReference>
<feature type="domain" description="N-acetyltransferase" evidence="4">
    <location>
        <begin position="339"/>
        <end position="475"/>
    </location>
</feature>
<evidence type="ECO:0000313" key="6">
    <source>
        <dbReference type="EMBL" id="KAB1328883.1"/>
    </source>
</evidence>